<dbReference type="NCBIfam" id="TIGR03197">
    <property type="entry name" value="MnmC_Cterm"/>
    <property type="match status" value="1"/>
</dbReference>
<feature type="region of interest" description="tRNA (mnm(5)s(2)U34)-methyltransferase" evidence="10">
    <location>
        <begin position="1"/>
        <end position="239"/>
    </location>
</feature>
<dbReference type="Gene3D" id="3.50.50.60">
    <property type="entry name" value="FAD/NAD(P)-binding domain"/>
    <property type="match status" value="1"/>
</dbReference>
<feature type="domain" description="MnmC-like methyltransferase" evidence="12">
    <location>
        <begin position="117"/>
        <end position="237"/>
    </location>
</feature>
<dbReference type="PANTHER" id="PTHR13847">
    <property type="entry name" value="SARCOSINE DEHYDROGENASE-RELATED"/>
    <property type="match status" value="1"/>
</dbReference>
<evidence type="ECO:0000256" key="6">
    <source>
        <dbReference type="ARBA" id="ARBA00022694"/>
    </source>
</evidence>
<dbReference type="InterPro" id="IPR017610">
    <property type="entry name" value="tRNA_S-uridine_synth_MnmC_C"/>
</dbReference>
<name>A0ABV6PTI8_9BURK</name>
<evidence type="ECO:0000256" key="4">
    <source>
        <dbReference type="ARBA" id="ARBA00022679"/>
    </source>
</evidence>
<comment type="caution">
    <text evidence="13">The sequence shown here is derived from an EMBL/GenBank/DDBJ whole genome shotgun (WGS) entry which is preliminary data.</text>
</comment>
<organism evidence="13 14">
    <name type="scientific">Ottowia pentelensis</name>
    <dbReference type="NCBI Taxonomy" id="511108"/>
    <lineage>
        <taxon>Bacteria</taxon>
        <taxon>Pseudomonadati</taxon>
        <taxon>Pseudomonadota</taxon>
        <taxon>Betaproteobacteria</taxon>
        <taxon>Burkholderiales</taxon>
        <taxon>Comamonadaceae</taxon>
        <taxon>Ottowia</taxon>
    </lineage>
</organism>
<comment type="subcellular location">
    <subcellularLocation>
        <location evidence="10">Cytoplasm</location>
    </subcellularLocation>
</comment>
<dbReference type="InterPro" id="IPR047785">
    <property type="entry name" value="tRNA_MNMC2"/>
</dbReference>
<dbReference type="Proteomes" id="UP001589834">
    <property type="component" value="Unassembled WGS sequence"/>
</dbReference>
<dbReference type="RefSeq" id="WP_377483115.1">
    <property type="nucleotide sequence ID" value="NZ_JBHLTN010000021.1"/>
</dbReference>
<feature type="region of interest" description="FAD-dependent cmnm(5)s(2)U34 oxidoreductase" evidence="10">
    <location>
        <begin position="264"/>
        <end position="675"/>
    </location>
</feature>
<evidence type="ECO:0000256" key="1">
    <source>
        <dbReference type="ARBA" id="ARBA00022490"/>
    </source>
</evidence>
<keyword evidence="2 10" id="KW-0489">Methyltransferase</keyword>
<comment type="similarity">
    <text evidence="10">In the C-terminal section; belongs to the DAO family.</text>
</comment>
<dbReference type="Gene3D" id="3.40.50.150">
    <property type="entry name" value="Vaccinia Virus protein VP39"/>
    <property type="match status" value="1"/>
</dbReference>
<sequence length="675" mass="71788">MPPSPVLWRDDGTPASARFGDIYRSHDRAGDGGLAQARHVFLHGCGLLPDADEPAAWAGAPRWAVLETGFGLGLNFLATWQAWRSDPQRPARLHYSAVEAWVCEADDLTRSAAPFAELAPLAAELAAAWHGLLPGVHRIRLDGERVQLNLAVGDVQPMLAELSGAHDSLFLDGFSPERNPDMWSDATFAAAARLLRPGARAATWCVAGAVRQRLVEHGFELERVPGLPPKRQALHAHYAPRWTPRVRADQEPRWHQAPARCAIVGGGLAGAAVAFSLAQRGWRVSVLDAAPEPAAGASALPAGVVAPHVSPDDRPLSQLTRAGVRATLTRAAGLLRAGRDFAASGVLERHEPGKRRRPAVWSADELPLAAQAESLAGEHPLTRAQAQAAQLRLDEAHPALWHARAGWAQPAALVRAMLGAPGIAWRGQCTVARIDRADDGWRLRDARGDTLAEAELVVIAAGFDSLALLDDSLPLHALRGQVACGPMPGGAADAALPPFPVNGHGSLIAHLPGEAEPRWVTGSTFERAQATPGLQAEDHAANLQRLRELLPRAGAALAAQWADGRAQAWAGVRATLPDRLPAVGAWRWRPSDDFESNRAAAPAHQARAAIDSIAKQPLPIHLCTGLGARGLTLAVLAGELLAATLHDEPLPVARSLARRLRARRFQPSAAPDKAS</sequence>
<comment type="catalytic activity">
    <reaction evidence="10">
        <text>5-aminomethyl-2-thiouridine(34) in tRNA + S-adenosyl-L-methionine = 5-methylaminomethyl-2-thiouridine(34) in tRNA + S-adenosyl-L-homocysteine + H(+)</text>
        <dbReference type="Rhea" id="RHEA:19569"/>
        <dbReference type="Rhea" id="RHEA-COMP:10195"/>
        <dbReference type="Rhea" id="RHEA-COMP:10197"/>
        <dbReference type="ChEBI" id="CHEBI:15378"/>
        <dbReference type="ChEBI" id="CHEBI:57856"/>
        <dbReference type="ChEBI" id="CHEBI:59789"/>
        <dbReference type="ChEBI" id="CHEBI:74454"/>
        <dbReference type="ChEBI" id="CHEBI:74455"/>
        <dbReference type="EC" id="2.1.1.61"/>
    </reaction>
</comment>
<dbReference type="Pfam" id="PF01266">
    <property type="entry name" value="DAO"/>
    <property type="match status" value="1"/>
</dbReference>
<keyword evidence="14" id="KW-1185">Reference proteome</keyword>
<keyword evidence="8 10" id="KW-0560">Oxidoreductase</keyword>
<feature type="domain" description="FAD dependent oxidoreductase" evidence="11">
    <location>
        <begin position="261"/>
        <end position="643"/>
    </location>
</feature>
<evidence type="ECO:0000256" key="8">
    <source>
        <dbReference type="ARBA" id="ARBA00023002"/>
    </source>
</evidence>
<evidence type="ECO:0000256" key="3">
    <source>
        <dbReference type="ARBA" id="ARBA00022630"/>
    </source>
</evidence>
<keyword evidence="9 10" id="KW-0511">Multifunctional enzyme</keyword>
<dbReference type="SUPFAM" id="SSF53335">
    <property type="entry name" value="S-adenosyl-L-methionine-dependent methyltransferases"/>
    <property type="match status" value="1"/>
</dbReference>
<dbReference type="NCBIfam" id="NF033855">
    <property type="entry name" value="tRNA_MNMC2"/>
    <property type="match status" value="1"/>
</dbReference>
<comment type="similarity">
    <text evidence="10">In the N-terminal section; belongs to the methyltransferase superfamily. tRNA (mnm(5)s(2)U34)-methyltransferase family.</text>
</comment>
<proteinExistence type="inferred from homology"/>
<gene>
    <name evidence="10 13" type="primary">mnmC</name>
    <name evidence="13" type="ORF">ACFFGG_11305</name>
</gene>
<keyword evidence="6 10" id="KW-0819">tRNA processing</keyword>
<keyword evidence="5 10" id="KW-0949">S-adenosyl-L-methionine</keyword>
<dbReference type="EC" id="2.1.1.61" evidence="10"/>
<dbReference type="HAMAP" id="MF_01102">
    <property type="entry name" value="MnmC"/>
    <property type="match status" value="1"/>
</dbReference>
<dbReference type="SUPFAM" id="SSF51905">
    <property type="entry name" value="FAD/NAD(P)-binding domain"/>
    <property type="match status" value="1"/>
</dbReference>
<keyword evidence="4 10" id="KW-0808">Transferase</keyword>
<keyword evidence="7 10" id="KW-0274">FAD</keyword>
<dbReference type="InterPro" id="IPR036188">
    <property type="entry name" value="FAD/NAD-bd_sf"/>
</dbReference>
<comment type="function">
    <text evidence="10">Catalyzes the last two steps in the biosynthesis of 5-methylaminomethyl-2-thiouridine (mnm(5)s(2)U) at the wobble position (U34) in tRNA. Catalyzes the FAD-dependent demodification of cmnm(5)s(2)U34 to nm(5)s(2)U34, followed by the transfer of a methyl group from S-adenosyl-L-methionine to nm(5)s(2)U34, to form mnm(5)s(2)U34.</text>
</comment>
<evidence type="ECO:0000256" key="9">
    <source>
        <dbReference type="ARBA" id="ARBA00023268"/>
    </source>
</evidence>
<keyword evidence="3 10" id="KW-0285">Flavoprotein</keyword>
<dbReference type="Pfam" id="PF05430">
    <property type="entry name" value="Methyltransf_30"/>
    <property type="match status" value="1"/>
</dbReference>
<evidence type="ECO:0000313" key="13">
    <source>
        <dbReference type="EMBL" id="MFC0593146.1"/>
    </source>
</evidence>
<keyword evidence="1 10" id="KW-0963">Cytoplasm</keyword>
<evidence type="ECO:0000259" key="11">
    <source>
        <dbReference type="Pfam" id="PF01266"/>
    </source>
</evidence>
<dbReference type="GO" id="GO:0004808">
    <property type="term" value="F:tRNA (5-methylaminomethyl-2-thiouridylate)(34)-methyltransferase activity"/>
    <property type="evidence" value="ECO:0007669"/>
    <property type="project" value="UniProtKB-EC"/>
</dbReference>
<accession>A0ABV6PTI8</accession>
<dbReference type="EMBL" id="JBHLTN010000021">
    <property type="protein sequence ID" value="MFC0593146.1"/>
    <property type="molecule type" value="Genomic_DNA"/>
</dbReference>
<protein>
    <recommendedName>
        <fullName evidence="10">tRNA 5-methylaminomethyl-2-thiouridine biosynthesis bifunctional protein MnmC</fullName>
        <shortName evidence="10">tRNA mnm(5)s(2)U biosynthesis bifunctional protein</shortName>
    </recommendedName>
    <domain>
        <recommendedName>
            <fullName evidence="10">tRNA (mnm(5)s(2)U34)-methyltransferase</fullName>
            <ecNumber evidence="10">2.1.1.61</ecNumber>
        </recommendedName>
    </domain>
    <domain>
        <recommendedName>
            <fullName evidence="10">FAD-dependent cmnm(5)s(2)U34 oxidoreductase</fullName>
            <ecNumber evidence="10">1.5.-.-</ecNumber>
        </recommendedName>
    </domain>
</protein>
<dbReference type="EC" id="1.5.-.-" evidence="10"/>
<evidence type="ECO:0000259" key="12">
    <source>
        <dbReference type="Pfam" id="PF05430"/>
    </source>
</evidence>
<evidence type="ECO:0000256" key="7">
    <source>
        <dbReference type="ARBA" id="ARBA00022827"/>
    </source>
</evidence>
<dbReference type="InterPro" id="IPR023032">
    <property type="entry name" value="tRNA_MAMT_biosynth_bifunc_MnmC"/>
</dbReference>
<comment type="cofactor">
    <cofactor evidence="10">
        <name>FAD</name>
        <dbReference type="ChEBI" id="CHEBI:57692"/>
    </cofactor>
</comment>
<evidence type="ECO:0000256" key="2">
    <source>
        <dbReference type="ARBA" id="ARBA00022603"/>
    </source>
</evidence>
<dbReference type="GO" id="GO:0032259">
    <property type="term" value="P:methylation"/>
    <property type="evidence" value="ECO:0007669"/>
    <property type="project" value="UniProtKB-KW"/>
</dbReference>
<reference evidence="13 14" key="1">
    <citation type="submission" date="2024-09" db="EMBL/GenBank/DDBJ databases">
        <authorList>
            <person name="Sun Q."/>
            <person name="Mori K."/>
        </authorList>
    </citation>
    <scope>NUCLEOTIDE SEQUENCE [LARGE SCALE GENOMIC DNA]</scope>
    <source>
        <strain evidence="13 14">NCAIM B.02336</strain>
    </source>
</reference>
<evidence type="ECO:0000256" key="5">
    <source>
        <dbReference type="ARBA" id="ARBA00022691"/>
    </source>
</evidence>
<evidence type="ECO:0000313" key="14">
    <source>
        <dbReference type="Proteomes" id="UP001589834"/>
    </source>
</evidence>
<dbReference type="InterPro" id="IPR029063">
    <property type="entry name" value="SAM-dependent_MTases_sf"/>
</dbReference>
<dbReference type="InterPro" id="IPR006076">
    <property type="entry name" value="FAD-dep_OxRdtase"/>
</dbReference>
<dbReference type="Gene3D" id="3.30.9.10">
    <property type="entry name" value="D-Amino Acid Oxidase, subunit A, domain 2"/>
    <property type="match status" value="1"/>
</dbReference>
<dbReference type="InterPro" id="IPR008471">
    <property type="entry name" value="MnmC-like_methylTransf"/>
</dbReference>
<dbReference type="PANTHER" id="PTHR13847:SF283">
    <property type="entry name" value="TRNA 5-METHYLAMINOMETHYL-2-THIOURIDINE BIOSYNTHESIS BIFUNCTIONAL PROTEIN MNMC"/>
    <property type="match status" value="1"/>
</dbReference>
<evidence type="ECO:0000256" key="10">
    <source>
        <dbReference type="HAMAP-Rule" id="MF_01102"/>
    </source>
</evidence>